<dbReference type="Proteomes" id="UP000178912">
    <property type="component" value="Unassembled WGS sequence"/>
</dbReference>
<accession>A0A1E1KD18</accession>
<reference evidence="2" key="1">
    <citation type="submission" date="2016-03" db="EMBL/GenBank/DDBJ databases">
        <authorList>
            <person name="Guldener U."/>
        </authorList>
    </citation>
    <scope>NUCLEOTIDE SEQUENCE [LARGE SCALE GENOMIC DNA]</scope>
    <source>
        <strain evidence="2">04CH-RAC-A.6.1</strain>
    </source>
</reference>
<organism evidence="1 2">
    <name type="scientific">Rhynchosporium agropyri</name>
    <dbReference type="NCBI Taxonomy" id="914238"/>
    <lineage>
        <taxon>Eukaryota</taxon>
        <taxon>Fungi</taxon>
        <taxon>Dikarya</taxon>
        <taxon>Ascomycota</taxon>
        <taxon>Pezizomycotina</taxon>
        <taxon>Leotiomycetes</taxon>
        <taxon>Helotiales</taxon>
        <taxon>Ploettnerulaceae</taxon>
        <taxon>Rhynchosporium</taxon>
    </lineage>
</organism>
<dbReference type="AlphaFoldDB" id="A0A1E1KD18"/>
<protein>
    <submittedName>
        <fullName evidence="1">Uncharacterized protein</fullName>
    </submittedName>
</protein>
<name>A0A1E1KD18_9HELO</name>
<keyword evidence="2" id="KW-1185">Reference proteome</keyword>
<gene>
    <name evidence="1" type="ORF">RAG0_05398</name>
</gene>
<sequence length="76" mass="8199">MAKEVKAVVDIHDVYAHSIGDISLGAGHILPDSLPCHVSTNITSTHEDLTFETLLSPAKSRPYAKKARSPPLHPTD</sequence>
<evidence type="ECO:0000313" key="2">
    <source>
        <dbReference type="Proteomes" id="UP000178912"/>
    </source>
</evidence>
<proteinExistence type="predicted"/>
<evidence type="ECO:0000313" key="1">
    <source>
        <dbReference type="EMBL" id="CZS95922.1"/>
    </source>
</evidence>
<dbReference type="EMBL" id="FJUX01000024">
    <property type="protein sequence ID" value="CZS95922.1"/>
    <property type="molecule type" value="Genomic_DNA"/>
</dbReference>